<dbReference type="AlphaFoldDB" id="A0A366WLB3"/>
<evidence type="ECO:0000313" key="2">
    <source>
        <dbReference type="Proteomes" id="UP000252706"/>
    </source>
</evidence>
<dbReference type="OrthoDB" id="7689766at2"/>
<name>A0A366WLB3_9RHOB</name>
<proteinExistence type="predicted"/>
<protein>
    <submittedName>
        <fullName evidence="1">Uncharacterized protein</fullName>
    </submittedName>
</protein>
<gene>
    <name evidence="1" type="ORF">DS909_22500</name>
</gene>
<organism evidence="1 2">
    <name type="scientific">Phaeobacter gallaeciensis</name>
    <dbReference type="NCBI Taxonomy" id="60890"/>
    <lineage>
        <taxon>Bacteria</taxon>
        <taxon>Pseudomonadati</taxon>
        <taxon>Pseudomonadota</taxon>
        <taxon>Alphaproteobacteria</taxon>
        <taxon>Rhodobacterales</taxon>
        <taxon>Roseobacteraceae</taxon>
        <taxon>Phaeobacter</taxon>
    </lineage>
</organism>
<reference evidence="1 2" key="1">
    <citation type="submission" date="2018-07" db="EMBL/GenBank/DDBJ databases">
        <title>Modular assembly of carbohydrate-degrading microbial communities in the ocean.</title>
        <authorList>
            <person name="Enke T.N."/>
            <person name="Datta M.S."/>
            <person name="Schwartzman J.A."/>
            <person name="Cermak N."/>
            <person name="Schmitz D.A."/>
            <person name="Barrere J."/>
            <person name="Cordero O.X."/>
        </authorList>
    </citation>
    <scope>NUCLEOTIDE SEQUENCE [LARGE SCALE GENOMIC DNA]</scope>
    <source>
        <strain evidence="1 2">C3M10</strain>
    </source>
</reference>
<sequence length="129" mass="13700">MFGVLAVAGFATQADAFTARNGARVNQVNSALFEVIPSGRVRNGDYWCAAGEFARRALGAGWTDRVYIARERGQSVTTQRRTALQFTLNPGAAGITPLPTGGFKSGLPVGDSMSIQQAEGYCEPVPITF</sequence>
<comment type="caution">
    <text evidence="1">The sequence shown here is derived from an EMBL/GenBank/DDBJ whole genome shotgun (WGS) entry which is preliminary data.</text>
</comment>
<dbReference type="Proteomes" id="UP000252706">
    <property type="component" value="Unassembled WGS sequence"/>
</dbReference>
<dbReference type="EMBL" id="QOCE01000053">
    <property type="protein sequence ID" value="RBW49701.1"/>
    <property type="molecule type" value="Genomic_DNA"/>
</dbReference>
<evidence type="ECO:0000313" key="1">
    <source>
        <dbReference type="EMBL" id="RBW49701.1"/>
    </source>
</evidence>
<accession>A0A366WLB3</accession>